<dbReference type="AlphaFoldDB" id="A0A1K1QAW5"/>
<accession>A0A1K1QAW5</accession>
<reference evidence="3" key="1">
    <citation type="submission" date="2016-11" db="EMBL/GenBank/DDBJ databases">
        <authorList>
            <person name="Varghese N."/>
            <person name="Submissions S."/>
        </authorList>
    </citation>
    <scope>NUCLEOTIDE SEQUENCE [LARGE SCALE GENOMIC DNA]</scope>
    <source>
        <strain evidence="3">DSM 24786</strain>
    </source>
</reference>
<dbReference type="EMBL" id="FPIY01000003">
    <property type="protein sequence ID" value="SFW56868.1"/>
    <property type="molecule type" value="Genomic_DNA"/>
</dbReference>
<feature type="transmembrane region" description="Helical" evidence="1">
    <location>
        <begin position="145"/>
        <end position="165"/>
    </location>
</feature>
<evidence type="ECO:0000313" key="3">
    <source>
        <dbReference type="Proteomes" id="UP000183257"/>
    </source>
</evidence>
<dbReference type="Proteomes" id="UP000183257">
    <property type="component" value="Unassembled WGS sequence"/>
</dbReference>
<feature type="transmembrane region" description="Helical" evidence="1">
    <location>
        <begin position="206"/>
        <end position="229"/>
    </location>
</feature>
<sequence length="243" mass="27963">MKLSKEQIEFIDDYLIKNKVKYWYVRMELIDHISNEVEALMKVGSSFTNAMQAVHIKFGNDLTIKRLNKENTGWDTFPSLYADSSGYKRLIEEKKQGLTKGFAKLQRKALKLFFANTKSLIVYACVLILFLYTKEFFSTKAMHKTVLLLLMVMSLIPCLIALFNLKNTLKSLTINTSLLSSISGVSFINALLLGPKIFLDEGEQLSFTYIFIVFALLFPFFYTAIQLFVNQLKKYNSIHKKLA</sequence>
<organism evidence="2 3">
    <name type="scientific">Cellulophaga fucicola</name>
    <dbReference type="NCBI Taxonomy" id="76595"/>
    <lineage>
        <taxon>Bacteria</taxon>
        <taxon>Pseudomonadati</taxon>
        <taxon>Bacteroidota</taxon>
        <taxon>Flavobacteriia</taxon>
        <taxon>Flavobacteriales</taxon>
        <taxon>Flavobacteriaceae</taxon>
        <taxon>Cellulophaga</taxon>
    </lineage>
</organism>
<keyword evidence="1" id="KW-0472">Membrane</keyword>
<dbReference type="RefSeq" id="WP_072304149.1">
    <property type="nucleotide sequence ID" value="NZ_FPIY01000003.1"/>
</dbReference>
<dbReference type="STRING" id="76595.SAMN05660313_02523"/>
<feature type="transmembrane region" description="Helical" evidence="1">
    <location>
        <begin position="112"/>
        <end position="133"/>
    </location>
</feature>
<feature type="transmembrane region" description="Helical" evidence="1">
    <location>
        <begin position="172"/>
        <end position="194"/>
    </location>
</feature>
<dbReference type="OrthoDB" id="1188278at2"/>
<evidence type="ECO:0000313" key="2">
    <source>
        <dbReference type="EMBL" id="SFW56868.1"/>
    </source>
</evidence>
<gene>
    <name evidence="2" type="ORF">SAMN05660313_02523</name>
</gene>
<name>A0A1K1QAW5_9FLAO</name>
<evidence type="ECO:0000256" key="1">
    <source>
        <dbReference type="SAM" id="Phobius"/>
    </source>
</evidence>
<proteinExistence type="predicted"/>
<protein>
    <submittedName>
        <fullName evidence="2">Uncharacterized protein</fullName>
    </submittedName>
</protein>
<keyword evidence="3" id="KW-1185">Reference proteome</keyword>
<keyword evidence="1" id="KW-1133">Transmembrane helix</keyword>
<keyword evidence="1" id="KW-0812">Transmembrane</keyword>